<comment type="caution">
    <text evidence="2">The sequence shown here is derived from an EMBL/GenBank/DDBJ whole genome shotgun (WGS) entry which is preliminary data.</text>
</comment>
<dbReference type="SUPFAM" id="SSF50199">
    <property type="entry name" value="Staphylococcal nuclease"/>
    <property type="match status" value="1"/>
</dbReference>
<evidence type="ECO:0000313" key="3">
    <source>
        <dbReference type="Proteomes" id="UP000265750"/>
    </source>
</evidence>
<feature type="region of interest" description="Disordered" evidence="1">
    <location>
        <begin position="37"/>
        <end position="128"/>
    </location>
</feature>
<name>A0A3A1WHC1_9HYPH</name>
<proteinExistence type="predicted"/>
<organism evidence="2 3">
    <name type="scientific">Aureimonas flava</name>
    <dbReference type="NCBI Taxonomy" id="2320271"/>
    <lineage>
        <taxon>Bacteria</taxon>
        <taxon>Pseudomonadati</taxon>
        <taxon>Pseudomonadota</taxon>
        <taxon>Alphaproteobacteria</taxon>
        <taxon>Hyphomicrobiales</taxon>
        <taxon>Aurantimonadaceae</taxon>
        <taxon>Aureimonas</taxon>
    </lineage>
</organism>
<dbReference type="Gene3D" id="2.40.50.90">
    <property type="match status" value="1"/>
</dbReference>
<feature type="compositionally biased region" description="Low complexity" evidence="1">
    <location>
        <begin position="61"/>
        <end position="89"/>
    </location>
</feature>
<feature type="compositionally biased region" description="Low complexity" evidence="1">
    <location>
        <begin position="98"/>
        <end position="109"/>
    </location>
</feature>
<keyword evidence="3" id="KW-1185">Reference proteome</keyword>
<dbReference type="OrthoDB" id="9810674at2"/>
<protein>
    <recommendedName>
        <fullName evidence="4">Thermonuclease family protein</fullName>
    </recommendedName>
</protein>
<dbReference type="Proteomes" id="UP000265750">
    <property type="component" value="Unassembled WGS sequence"/>
</dbReference>
<evidence type="ECO:0000256" key="1">
    <source>
        <dbReference type="SAM" id="MobiDB-lite"/>
    </source>
</evidence>
<dbReference type="AlphaFoldDB" id="A0A3A1WHC1"/>
<evidence type="ECO:0000313" key="2">
    <source>
        <dbReference type="EMBL" id="RIX99199.1"/>
    </source>
</evidence>
<gene>
    <name evidence="2" type="ORF">D3218_15630</name>
</gene>
<sequence>MQSLRIALGLLALVGLVFLILPSEPTLLAGRSAAPPSLAEAADGMPPTATAPRVEPPPAAPVRTIGPTPAPTTALTRLPPVASGAATPPRADEPEPEPAAGAAVAAATDTADDEAATSEAAAAPDPDKPAFRLFARPIAVDAGTLKAGEFTLRVAGVQPVARSARCTDGAQAWPCATRARTALRGWLRGRSVLCAVTPAEAQAIEITAPCLLGEEDVGDWVVRNGWARAASGSRYEAAESEAREARRGVWAYGFADEASASSGG</sequence>
<dbReference type="RefSeq" id="WP_119541001.1">
    <property type="nucleotide sequence ID" value="NZ_QYRN01000008.1"/>
</dbReference>
<dbReference type="InterPro" id="IPR035437">
    <property type="entry name" value="SNase_OB-fold_sf"/>
</dbReference>
<accession>A0A3A1WHC1</accession>
<evidence type="ECO:0008006" key="4">
    <source>
        <dbReference type="Google" id="ProtNLM"/>
    </source>
</evidence>
<dbReference type="EMBL" id="QYRN01000008">
    <property type="protein sequence ID" value="RIX99199.1"/>
    <property type="molecule type" value="Genomic_DNA"/>
</dbReference>
<reference evidence="3" key="1">
    <citation type="submission" date="2018-09" db="EMBL/GenBank/DDBJ databases">
        <authorList>
            <person name="Tuo L."/>
        </authorList>
    </citation>
    <scope>NUCLEOTIDE SEQUENCE [LARGE SCALE GENOMIC DNA]</scope>
    <source>
        <strain evidence="3">M2BS4Y-1</strain>
    </source>
</reference>